<dbReference type="CDD" id="cd00041">
    <property type="entry name" value="CUB"/>
    <property type="match status" value="1"/>
</dbReference>
<evidence type="ECO:0000256" key="2">
    <source>
        <dbReference type="ARBA" id="ARBA00023157"/>
    </source>
</evidence>
<dbReference type="InterPro" id="IPR000859">
    <property type="entry name" value="CUB_dom"/>
</dbReference>
<keyword evidence="6" id="KW-0732">Signal</keyword>
<sequence>MRYFRYFVLVGFACVFGMEDSSSGTTSHSTHQSTLETKGETELDLKGRETAATVTYTTLPHTVKEQGQIECGRRNIKGKRTGFISSPGFPRSYKNNATCLWAIEAPVGYYIRLSFDKFDLEMGVEDAMTGKISCDYDYVYLFEEFYVERRFSSTRFENGRSRMRRSWGTYCHNKLPPDITTYSPGSTLFVYFRSDESETGAGFFATFQIMKTRGNVPINHWGQSDYADGTILKVLSMIVFAVVLATILAGVAYRCLRSTAELGMQCCSTNDHVSPEVPENFSPQRLPTPPPTYGEVVKTEEDWNRVIAQLGEASATAIRRQLDTERLQVTYDLSSNEVFESSPPGYSSASSSFTTDSEIDLVLTPNSSITQPAHDQDETRQIEVDRRSFTEIGDVISPVLQSQLADDAEPGPCSLTDTNLP</sequence>
<feature type="chain" id="PRO_5003579017" description="CUB domain-containing protein" evidence="6">
    <location>
        <begin position="24"/>
        <end position="421"/>
    </location>
</feature>
<evidence type="ECO:0000256" key="1">
    <source>
        <dbReference type="ARBA" id="ARBA00022737"/>
    </source>
</evidence>
<dbReference type="STRING" id="51511.ENSCSAVP00000017346"/>
<keyword evidence="2" id="KW-1015">Disulfide bond</keyword>
<evidence type="ECO:0000256" key="5">
    <source>
        <dbReference type="SAM" id="Phobius"/>
    </source>
</evidence>
<reference evidence="8" key="2">
    <citation type="submission" date="2025-08" db="UniProtKB">
        <authorList>
            <consortium name="Ensembl"/>
        </authorList>
    </citation>
    <scope>IDENTIFICATION</scope>
</reference>
<evidence type="ECO:0000256" key="3">
    <source>
        <dbReference type="PROSITE-ProRule" id="PRU00059"/>
    </source>
</evidence>
<reference evidence="9" key="1">
    <citation type="submission" date="2003-08" db="EMBL/GenBank/DDBJ databases">
        <authorList>
            <person name="Birren B."/>
            <person name="Nusbaum C."/>
            <person name="Abebe A."/>
            <person name="Abouelleil A."/>
            <person name="Adekoya E."/>
            <person name="Ait-zahra M."/>
            <person name="Allen N."/>
            <person name="Allen T."/>
            <person name="An P."/>
            <person name="Anderson M."/>
            <person name="Anderson S."/>
            <person name="Arachchi H."/>
            <person name="Armbruster J."/>
            <person name="Bachantsang P."/>
            <person name="Baldwin J."/>
            <person name="Barry A."/>
            <person name="Bayul T."/>
            <person name="Blitshsteyn B."/>
            <person name="Bloom T."/>
            <person name="Blye J."/>
            <person name="Boguslavskiy L."/>
            <person name="Borowsky M."/>
            <person name="Boukhgalter B."/>
            <person name="Brunache A."/>
            <person name="Butler J."/>
            <person name="Calixte N."/>
            <person name="Calvo S."/>
            <person name="Camarata J."/>
            <person name="Campo K."/>
            <person name="Chang J."/>
            <person name="Cheshatsang Y."/>
            <person name="Citroen M."/>
            <person name="Collymore A."/>
            <person name="Considine T."/>
            <person name="Cook A."/>
            <person name="Cooke P."/>
            <person name="Corum B."/>
            <person name="Cuomo C."/>
            <person name="David R."/>
            <person name="Dawoe T."/>
            <person name="Degray S."/>
            <person name="Dodge S."/>
            <person name="Dooley K."/>
            <person name="Dorje P."/>
            <person name="Dorjee K."/>
            <person name="Dorris L."/>
            <person name="Duffey N."/>
            <person name="Dupes A."/>
            <person name="Elkins T."/>
            <person name="Engels R."/>
            <person name="Erickson J."/>
            <person name="Farina A."/>
            <person name="Faro S."/>
            <person name="Ferreira P."/>
            <person name="Fischer H."/>
            <person name="Fitzgerald M."/>
            <person name="Foley K."/>
            <person name="Gage D."/>
            <person name="Galagan J."/>
            <person name="Gearin G."/>
            <person name="Gnerre S."/>
            <person name="Gnirke A."/>
            <person name="Goyette A."/>
            <person name="Graham J."/>
            <person name="Grandbois E."/>
            <person name="Gyaltsen K."/>
            <person name="Hafez N."/>
            <person name="Hagopian D."/>
            <person name="Hagos B."/>
            <person name="Hall J."/>
            <person name="Hatcher B."/>
            <person name="Heller A."/>
            <person name="Higgins H."/>
            <person name="Honan T."/>
            <person name="Horn A."/>
            <person name="Houde N."/>
            <person name="Hughes L."/>
            <person name="Hulme W."/>
            <person name="Husby E."/>
            <person name="Iliev I."/>
            <person name="Jaffe D."/>
            <person name="Jones C."/>
            <person name="Kamal M."/>
            <person name="Kamat A."/>
            <person name="Kamvysselis M."/>
            <person name="Karlsson E."/>
            <person name="Kells C."/>
            <person name="Kieu A."/>
            <person name="Kisner P."/>
            <person name="Kodira C."/>
            <person name="Kulbokas E."/>
            <person name="Labutti K."/>
            <person name="Lama D."/>
            <person name="Landers T."/>
            <person name="Leger J."/>
            <person name="Levine S."/>
            <person name="Lewis D."/>
            <person name="Lewis T."/>
            <person name="Lindblad-toh K."/>
            <person name="Liu X."/>
            <person name="Lokyitsang T."/>
            <person name="Lokyitsang Y."/>
            <person name="Lucien O."/>
            <person name="Lui A."/>
            <person name="Ma L.J."/>
            <person name="Mabbitt R."/>
            <person name="Macdonald J."/>
            <person name="Maclean C."/>
            <person name="Major J."/>
            <person name="Manning J."/>
            <person name="Marabella R."/>
            <person name="Maru K."/>
            <person name="Matthews C."/>
            <person name="Mauceli E."/>
            <person name="Mccarthy M."/>
            <person name="Mcdonough S."/>
            <person name="Mcghee T."/>
            <person name="Meldrim J."/>
            <person name="Meneus L."/>
            <person name="Mesirov J."/>
            <person name="Mihalev A."/>
            <person name="Mihova T."/>
            <person name="Mikkelsen T."/>
            <person name="Mlenga V."/>
            <person name="Moru K."/>
            <person name="Mozes J."/>
            <person name="Mulrain L."/>
            <person name="Munson G."/>
            <person name="Naylor J."/>
            <person name="Newes C."/>
            <person name="Nguyen C."/>
            <person name="Nguyen N."/>
            <person name="Nguyen T."/>
            <person name="Nicol R."/>
            <person name="Nielsen C."/>
            <person name="Nizzari M."/>
            <person name="Norbu C."/>
            <person name="Norbu N."/>
            <person name="O'donnell P."/>
            <person name="Okoawo O."/>
            <person name="O'leary S."/>
            <person name="Omotosho B."/>
            <person name="O'neill K."/>
            <person name="Osman S."/>
            <person name="Parker S."/>
            <person name="Perrin D."/>
            <person name="Phunkhang P."/>
            <person name="Piqani B."/>
            <person name="Purcell S."/>
            <person name="Rachupka T."/>
            <person name="Ramasamy U."/>
            <person name="Rameau R."/>
            <person name="Ray V."/>
            <person name="Raymond C."/>
            <person name="Retta R."/>
            <person name="Richardson S."/>
            <person name="Rise C."/>
            <person name="Rodriguez J."/>
            <person name="Rogers J."/>
            <person name="Rogov P."/>
            <person name="Rutman M."/>
            <person name="Schupbach R."/>
            <person name="Seaman C."/>
            <person name="Settipalli S."/>
            <person name="Sharpe T."/>
            <person name="Sheridan J."/>
            <person name="Sherpa N."/>
            <person name="Shi J."/>
            <person name="Smirnov S."/>
            <person name="Smith C."/>
            <person name="Sougnez C."/>
            <person name="Spencer B."/>
            <person name="Stalker J."/>
            <person name="Stange-thomann N."/>
            <person name="Stavropoulos S."/>
            <person name="Stetson K."/>
            <person name="Stone C."/>
            <person name="Stone S."/>
            <person name="Stubbs M."/>
            <person name="Talamas J."/>
            <person name="Tchuinga P."/>
            <person name="Tenzing P."/>
            <person name="Tesfaye S."/>
            <person name="Theodore J."/>
            <person name="Thoulutsang Y."/>
            <person name="Topham K."/>
            <person name="Towey S."/>
            <person name="Tsamla T."/>
            <person name="Tsomo N."/>
            <person name="Vallee D."/>
            <person name="Vassiliev H."/>
            <person name="Venkataraman V."/>
            <person name="Vinson J."/>
            <person name="Vo A."/>
            <person name="Wade C."/>
            <person name="Wang S."/>
            <person name="Wangchuk T."/>
            <person name="Wangdi T."/>
            <person name="Whittaker C."/>
            <person name="Wilkinson J."/>
            <person name="Wu Y."/>
            <person name="Wyman D."/>
            <person name="Yadav S."/>
            <person name="Yang S."/>
            <person name="Yang X."/>
            <person name="Yeager S."/>
            <person name="Yee E."/>
            <person name="Young G."/>
            <person name="Zainoun J."/>
            <person name="Zembeck L."/>
            <person name="Zimmer A."/>
            <person name="Zody M."/>
            <person name="Lander E."/>
        </authorList>
    </citation>
    <scope>NUCLEOTIDE SEQUENCE [LARGE SCALE GENOMIC DNA]</scope>
</reference>
<dbReference type="InterPro" id="IPR035914">
    <property type="entry name" value="Sperma_CUB_dom_sf"/>
</dbReference>
<dbReference type="HOGENOM" id="CLU_652052_0_0_1"/>
<dbReference type="SUPFAM" id="SSF49854">
    <property type="entry name" value="Spermadhesin, CUB domain"/>
    <property type="match status" value="1"/>
</dbReference>
<evidence type="ECO:0000256" key="4">
    <source>
        <dbReference type="SAM" id="MobiDB-lite"/>
    </source>
</evidence>
<name>H2ZID0_CIOSA</name>
<dbReference type="PANTHER" id="PTHR24251">
    <property type="entry name" value="OVOCHYMASE-RELATED"/>
    <property type="match status" value="1"/>
</dbReference>
<dbReference type="PANTHER" id="PTHR24251:SF30">
    <property type="entry name" value="MEMBRANE FRIZZLED-RELATED PROTEIN"/>
    <property type="match status" value="1"/>
</dbReference>
<dbReference type="Gene3D" id="2.60.120.290">
    <property type="entry name" value="Spermadhesin, CUB domain"/>
    <property type="match status" value="1"/>
</dbReference>
<comment type="caution">
    <text evidence="3">Lacks conserved residue(s) required for the propagation of feature annotation.</text>
</comment>
<feature type="transmembrane region" description="Helical" evidence="5">
    <location>
        <begin position="234"/>
        <end position="256"/>
    </location>
</feature>
<dbReference type="eggNOG" id="KOG3714">
    <property type="taxonomic scope" value="Eukaryota"/>
</dbReference>
<keyword evidence="5" id="KW-0812">Transmembrane</keyword>
<evidence type="ECO:0000313" key="8">
    <source>
        <dbReference type="Ensembl" id="ENSCSAVP00000017346.1"/>
    </source>
</evidence>
<feature type="domain" description="CUB" evidence="7">
    <location>
        <begin position="71"/>
        <end position="210"/>
    </location>
</feature>
<reference evidence="8" key="3">
    <citation type="submission" date="2025-09" db="UniProtKB">
        <authorList>
            <consortium name="Ensembl"/>
        </authorList>
    </citation>
    <scope>IDENTIFICATION</scope>
</reference>
<feature type="region of interest" description="Disordered" evidence="4">
    <location>
        <begin position="21"/>
        <end position="42"/>
    </location>
</feature>
<organism evidence="8 9">
    <name type="scientific">Ciona savignyi</name>
    <name type="common">Pacific transparent sea squirt</name>
    <dbReference type="NCBI Taxonomy" id="51511"/>
    <lineage>
        <taxon>Eukaryota</taxon>
        <taxon>Metazoa</taxon>
        <taxon>Chordata</taxon>
        <taxon>Tunicata</taxon>
        <taxon>Ascidiacea</taxon>
        <taxon>Phlebobranchia</taxon>
        <taxon>Cionidae</taxon>
        <taxon>Ciona</taxon>
    </lineage>
</organism>
<accession>H2ZID0</accession>
<dbReference type="PROSITE" id="PS01180">
    <property type="entry name" value="CUB"/>
    <property type="match status" value="1"/>
</dbReference>
<keyword evidence="1" id="KW-0677">Repeat</keyword>
<dbReference type="AlphaFoldDB" id="H2ZID0"/>
<keyword evidence="9" id="KW-1185">Reference proteome</keyword>
<dbReference type="Proteomes" id="UP000007875">
    <property type="component" value="Unassembled WGS sequence"/>
</dbReference>
<feature type="signal peptide" evidence="6">
    <location>
        <begin position="1"/>
        <end position="23"/>
    </location>
</feature>
<evidence type="ECO:0000313" key="9">
    <source>
        <dbReference type="Proteomes" id="UP000007875"/>
    </source>
</evidence>
<keyword evidence="5" id="KW-0472">Membrane</keyword>
<feature type="compositionally biased region" description="Low complexity" evidence="4">
    <location>
        <begin position="21"/>
        <end position="34"/>
    </location>
</feature>
<evidence type="ECO:0000256" key="6">
    <source>
        <dbReference type="SAM" id="SignalP"/>
    </source>
</evidence>
<dbReference type="SMART" id="SM00042">
    <property type="entry name" value="CUB"/>
    <property type="match status" value="1"/>
</dbReference>
<dbReference type="Ensembl" id="ENSCSAVT00000017536.1">
    <property type="protein sequence ID" value="ENSCSAVP00000017346.1"/>
    <property type="gene ID" value="ENSCSAVG00000010213.1"/>
</dbReference>
<dbReference type="Pfam" id="PF00431">
    <property type="entry name" value="CUB"/>
    <property type="match status" value="1"/>
</dbReference>
<keyword evidence="5" id="KW-1133">Transmembrane helix</keyword>
<protein>
    <recommendedName>
        <fullName evidence="7">CUB domain-containing protein</fullName>
    </recommendedName>
</protein>
<proteinExistence type="predicted"/>
<dbReference type="InParanoid" id="H2ZID0"/>
<evidence type="ECO:0000259" key="7">
    <source>
        <dbReference type="PROSITE" id="PS01180"/>
    </source>
</evidence>